<keyword evidence="3" id="KW-0378">Hydrolase</keyword>
<evidence type="ECO:0000313" key="6">
    <source>
        <dbReference type="EMBL" id="KAK9978588.1"/>
    </source>
</evidence>
<evidence type="ECO:0000256" key="4">
    <source>
        <dbReference type="ARBA" id="ARBA00023134"/>
    </source>
</evidence>
<dbReference type="AlphaFoldDB" id="A0AAW2AZU0"/>
<dbReference type="InterPro" id="IPR030385">
    <property type="entry name" value="G_IRG_dom"/>
</dbReference>
<keyword evidence="2" id="KW-0547">Nucleotide-binding</keyword>
<accession>A0AAW2AZU0</accession>
<keyword evidence="4" id="KW-0342">GTP-binding</keyword>
<dbReference type="PROSITE" id="PS51716">
    <property type="entry name" value="G_IRG"/>
    <property type="match status" value="1"/>
</dbReference>
<keyword evidence="7" id="KW-1185">Reference proteome</keyword>
<evidence type="ECO:0000313" key="7">
    <source>
        <dbReference type="Proteomes" id="UP001479290"/>
    </source>
</evidence>
<dbReference type="EMBL" id="JAWDJR010000003">
    <property type="protein sequence ID" value="KAK9978588.1"/>
    <property type="molecule type" value="Genomic_DNA"/>
</dbReference>
<proteinExistence type="inferred from homology"/>
<dbReference type="Gene3D" id="3.40.50.300">
    <property type="entry name" value="P-loop containing nucleotide triphosphate hydrolases"/>
    <property type="match status" value="1"/>
</dbReference>
<dbReference type="SUPFAM" id="SSF52540">
    <property type="entry name" value="P-loop containing nucleoside triphosphate hydrolases"/>
    <property type="match status" value="1"/>
</dbReference>
<dbReference type="GO" id="GO:0005525">
    <property type="term" value="F:GTP binding"/>
    <property type="evidence" value="ECO:0007669"/>
    <property type="project" value="UniProtKB-KW"/>
</dbReference>
<evidence type="ECO:0000256" key="1">
    <source>
        <dbReference type="ARBA" id="ARBA00005429"/>
    </source>
</evidence>
<protein>
    <recommendedName>
        <fullName evidence="5">IRG-type G domain-containing protein</fullName>
    </recommendedName>
</protein>
<name>A0AAW2AZU0_CULAL</name>
<dbReference type="InterPro" id="IPR051515">
    <property type="entry name" value="IRG"/>
</dbReference>
<evidence type="ECO:0000259" key="5">
    <source>
        <dbReference type="PROSITE" id="PS51716"/>
    </source>
</evidence>
<comment type="caution">
    <text evidence="6">The sequence shown here is derived from an EMBL/GenBank/DDBJ whole genome shotgun (WGS) entry which is preliminary data.</text>
</comment>
<dbReference type="FunFam" id="3.40.50.300:FF:000541">
    <property type="entry name" value="Immunity related GTPase M"/>
    <property type="match status" value="1"/>
</dbReference>
<dbReference type="Proteomes" id="UP001479290">
    <property type="component" value="Unassembled WGS sequence"/>
</dbReference>
<dbReference type="GO" id="GO:0016787">
    <property type="term" value="F:hydrolase activity"/>
    <property type="evidence" value="ECO:0007669"/>
    <property type="project" value="UniProtKB-KW"/>
</dbReference>
<dbReference type="Pfam" id="PF05049">
    <property type="entry name" value="IIGP"/>
    <property type="match status" value="1"/>
</dbReference>
<comment type="similarity">
    <text evidence="1">Belongs to the TRAFAC class dynamin-like GTPase superfamily. IRG family.</text>
</comment>
<feature type="domain" description="IRG-type G" evidence="5">
    <location>
        <begin position="44"/>
        <end position="226"/>
    </location>
</feature>
<evidence type="ECO:0000256" key="3">
    <source>
        <dbReference type="ARBA" id="ARBA00022801"/>
    </source>
</evidence>
<dbReference type="InterPro" id="IPR007743">
    <property type="entry name" value="Immunity-related_GTPase-like"/>
</dbReference>
<evidence type="ECO:0000256" key="2">
    <source>
        <dbReference type="ARBA" id="ARBA00022741"/>
    </source>
</evidence>
<dbReference type="PANTHER" id="PTHR32341:SF10">
    <property type="entry name" value="INTERFERON-INDUCIBLE GTPASE 5"/>
    <property type="match status" value="1"/>
</dbReference>
<dbReference type="GO" id="GO:0016020">
    <property type="term" value="C:membrane"/>
    <property type="evidence" value="ECO:0007669"/>
    <property type="project" value="InterPro"/>
</dbReference>
<reference evidence="6 7" key="1">
    <citation type="submission" date="2024-05" db="EMBL/GenBank/DDBJ databases">
        <title>A high-quality chromosomal-level genome assembly of Topmouth culter (Culter alburnus).</title>
        <authorList>
            <person name="Zhao H."/>
        </authorList>
    </citation>
    <scope>NUCLEOTIDE SEQUENCE [LARGE SCALE GENOMIC DNA]</scope>
    <source>
        <strain evidence="6">CATC2023</strain>
        <tissue evidence="6">Muscle</tissue>
    </source>
</reference>
<organism evidence="6 7">
    <name type="scientific">Culter alburnus</name>
    <name type="common">Topmouth culter</name>
    <dbReference type="NCBI Taxonomy" id="194366"/>
    <lineage>
        <taxon>Eukaryota</taxon>
        <taxon>Metazoa</taxon>
        <taxon>Chordata</taxon>
        <taxon>Craniata</taxon>
        <taxon>Vertebrata</taxon>
        <taxon>Euteleostomi</taxon>
        <taxon>Actinopterygii</taxon>
        <taxon>Neopterygii</taxon>
        <taxon>Teleostei</taxon>
        <taxon>Ostariophysi</taxon>
        <taxon>Cypriniformes</taxon>
        <taxon>Xenocyprididae</taxon>
        <taxon>Xenocypridinae</taxon>
        <taxon>Culter</taxon>
    </lineage>
</organism>
<gene>
    <name evidence="6" type="ORF">ABG768_020333</name>
</gene>
<sequence>MATILPAENSPVKLLEDIKESIDTQDLPSAINTIKKYLEKQELEELNIGVTGESGSGKSSFVNAFRGLGDDEEGSAKTGVVETTMKPEVYLHPKYKNVKVWDLPGIGTPKFQAQKYLELVNIKLYDVFIIIASDRFKECHEHLAKEIIRMGKKFYFVRSKIDFSITAEKRKLKNKFDEKNTLHSIREDCKNGLRKIDVKDPVVFLISSWELEKYDFNLMEEKIEQDLPQHKRDVLLSALPNITLEINEKKKKAQEKNIPRVAFLSACVAAVPLPGLSIAVDLAIIIKETEKYFHVFGLDDKSLQNLCERSGKSVEHLKSLMKSPLHGGINPASVLTLLGTASLAVAEDAVEFAVSLIPIIGSVVAGGMSYWTVSTMLQRALDDIAEDARKVLLDIVETEV</sequence>
<dbReference type="InterPro" id="IPR027417">
    <property type="entry name" value="P-loop_NTPase"/>
</dbReference>
<dbReference type="PANTHER" id="PTHR32341">
    <property type="entry name" value="INTERFERON-INDUCIBLE GTPASE"/>
    <property type="match status" value="1"/>
</dbReference>